<dbReference type="GO" id="GO:0051191">
    <property type="term" value="P:prosthetic group biosynthetic process"/>
    <property type="evidence" value="ECO:0007669"/>
    <property type="project" value="InterPro"/>
</dbReference>
<dbReference type="EC" id="2.7.7.61" evidence="1"/>
<gene>
    <name evidence="5" type="ORF">SAMN04489868_10829</name>
</gene>
<name>A0A1I3BP05_9LACT</name>
<dbReference type="OrthoDB" id="3196716at2"/>
<keyword evidence="6" id="KW-1185">Reference proteome</keyword>
<evidence type="ECO:0000313" key="5">
    <source>
        <dbReference type="EMBL" id="SFH64002.1"/>
    </source>
</evidence>
<dbReference type="NCBIfam" id="NF002383">
    <property type="entry name" value="PRK01392.1"/>
    <property type="match status" value="1"/>
</dbReference>
<dbReference type="RefSeq" id="WP_047390225.1">
    <property type="nucleotide sequence ID" value="NZ_FOQE01000008.1"/>
</dbReference>
<keyword evidence="3" id="KW-0548">Nucleotidyltransferase</keyword>
<dbReference type="EMBL" id="FOQE01000008">
    <property type="protein sequence ID" value="SFH64002.1"/>
    <property type="molecule type" value="Genomic_DNA"/>
</dbReference>
<comment type="catalytic activity">
    <reaction evidence="4">
        <text>apo-[citrate lyase ACP] + 2'-(5''-triphospho-alpha-D-ribosyl)-3'-dephospho-CoA = holo-[citrate lyase ACP] + diphosphate</text>
        <dbReference type="Rhea" id="RHEA:16333"/>
        <dbReference type="Rhea" id="RHEA-COMP:10157"/>
        <dbReference type="Rhea" id="RHEA-COMP:10158"/>
        <dbReference type="ChEBI" id="CHEBI:29999"/>
        <dbReference type="ChEBI" id="CHEBI:33019"/>
        <dbReference type="ChEBI" id="CHEBI:61378"/>
        <dbReference type="ChEBI" id="CHEBI:82683"/>
        <dbReference type="EC" id="2.7.7.61"/>
    </reaction>
</comment>
<proteinExistence type="predicted"/>
<evidence type="ECO:0000256" key="2">
    <source>
        <dbReference type="ARBA" id="ARBA00022679"/>
    </source>
</evidence>
<evidence type="ECO:0000256" key="1">
    <source>
        <dbReference type="ARBA" id="ARBA00012524"/>
    </source>
</evidence>
<dbReference type="GO" id="GO:0050519">
    <property type="term" value="F:holo-citrate lyase synthase activity"/>
    <property type="evidence" value="ECO:0007669"/>
    <property type="project" value="UniProtKB-EC"/>
</dbReference>
<accession>A0A1I3BP05</accession>
<dbReference type="AlphaFoldDB" id="A0A1I3BP05"/>
<evidence type="ECO:0000256" key="4">
    <source>
        <dbReference type="ARBA" id="ARBA00048574"/>
    </source>
</evidence>
<sequence length="182" mass="21136">MDLFNSGKHVSLEEVLENREKRAFFQQKLLERYSGSLVSFNCNIPGPIKNNPMIKQIFDVGKSALMIKLRENKVNVLMSKEWDNVTGPELFLVADIRPSKLKKLTVQIEETTLGRLFDMDVLFKETTEQIRSVNRQELGLPVRKCFVCEDEAKNCGRSRKHSLEEIFHSINKMLEQEETVLY</sequence>
<dbReference type="NCBIfam" id="TIGR03124">
    <property type="entry name" value="citrate_citX"/>
    <property type="match status" value="1"/>
</dbReference>
<evidence type="ECO:0000256" key="3">
    <source>
        <dbReference type="ARBA" id="ARBA00022695"/>
    </source>
</evidence>
<keyword evidence="2" id="KW-0808">Transferase</keyword>
<dbReference type="Pfam" id="PF03802">
    <property type="entry name" value="CitX"/>
    <property type="match status" value="1"/>
</dbReference>
<dbReference type="Proteomes" id="UP000198668">
    <property type="component" value="Unassembled WGS sequence"/>
</dbReference>
<dbReference type="InterPro" id="IPR005551">
    <property type="entry name" value="CitX"/>
</dbReference>
<protein>
    <recommendedName>
        <fullName evidence="1">citrate lyase holo-[acyl-carrier protein] synthase</fullName>
        <ecNumber evidence="1">2.7.7.61</ecNumber>
    </recommendedName>
</protein>
<organism evidence="5 6">
    <name type="scientific">Pisciglobus halotolerans</name>
    <dbReference type="NCBI Taxonomy" id="745365"/>
    <lineage>
        <taxon>Bacteria</taxon>
        <taxon>Bacillati</taxon>
        <taxon>Bacillota</taxon>
        <taxon>Bacilli</taxon>
        <taxon>Lactobacillales</taxon>
        <taxon>Carnobacteriaceae</taxon>
    </lineage>
</organism>
<evidence type="ECO:0000313" key="6">
    <source>
        <dbReference type="Proteomes" id="UP000198668"/>
    </source>
</evidence>
<reference evidence="5 6" key="1">
    <citation type="submission" date="2016-10" db="EMBL/GenBank/DDBJ databases">
        <authorList>
            <person name="de Groot N.N."/>
        </authorList>
    </citation>
    <scope>NUCLEOTIDE SEQUENCE [LARGE SCALE GENOMIC DNA]</scope>
    <source>
        <strain evidence="5 6">DSM 27630</strain>
    </source>
</reference>